<sequence length="227" mass="25389">MNIVFITHNSFLEDSNIYKHELSLKSYKQFASLNTIDLYIAYFSMLLALAFLWLSVFWAQCEKVSPKPGLKLFREDYKSVKETCIAVGFVKNSCRNDTKIGIAFDARLGKGIRNLATKGRVVFDIVNLNQGSGYDASTGVFTVPSGGTYVFDWTILAWQGLYAHTALAVNDQFKSWSHCYAGKSNNWRSCSKLSILKLHKGDKVGIAVFSGSADIHDQFTSFSGFKL</sequence>
<dbReference type="PANTHER" id="PTHR22923">
    <property type="entry name" value="CEREBELLIN-RELATED"/>
    <property type="match status" value="1"/>
</dbReference>
<dbReference type="SMART" id="SM00110">
    <property type="entry name" value="C1Q"/>
    <property type="match status" value="1"/>
</dbReference>
<evidence type="ECO:0000256" key="2">
    <source>
        <dbReference type="ARBA" id="ARBA00022525"/>
    </source>
</evidence>
<reference evidence="6" key="1">
    <citation type="submission" date="2022-08" db="UniProtKB">
        <authorList>
            <consortium name="EnsemblMetazoa"/>
        </authorList>
    </citation>
    <scope>IDENTIFICATION</scope>
    <source>
        <strain evidence="6">05x7-T-G4-1.051#20</strain>
    </source>
</reference>
<dbReference type="Gene3D" id="2.60.120.40">
    <property type="match status" value="1"/>
</dbReference>
<dbReference type="PANTHER" id="PTHR22923:SF116">
    <property type="entry name" value="C1Q DOMAIN-CONTAINING PROTEIN"/>
    <property type="match status" value="1"/>
</dbReference>
<dbReference type="AlphaFoldDB" id="A0A8W8NT35"/>
<name>A0A8W8NT35_MAGGI</name>
<dbReference type="Pfam" id="PF00386">
    <property type="entry name" value="C1q"/>
    <property type="match status" value="1"/>
</dbReference>
<protein>
    <recommendedName>
        <fullName evidence="5">C1q domain-containing protein</fullName>
    </recommendedName>
</protein>
<organism evidence="6 7">
    <name type="scientific">Magallana gigas</name>
    <name type="common">Pacific oyster</name>
    <name type="synonym">Crassostrea gigas</name>
    <dbReference type="NCBI Taxonomy" id="29159"/>
    <lineage>
        <taxon>Eukaryota</taxon>
        <taxon>Metazoa</taxon>
        <taxon>Spiralia</taxon>
        <taxon>Lophotrochozoa</taxon>
        <taxon>Mollusca</taxon>
        <taxon>Bivalvia</taxon>
        <taxon>Autobranchia</taxon>
        <taxon>Pteriomorphia</taxon>
        <taxon>Ostreida</taxon>
        <taxon>Ostreoidea</taxon>
        <taxon>Ostreidae</taxon>
        <taxon>Magallana</taxon>
    </lineage>
</organism>
<dbReference type="PRINTS" id="PR00007">
    <property type="entry name" value="COMPLEMNTC1Q"/>
</dbReference>
<evidence type="ECO:0000256" key="4">
    <source>
        <dbReference type="SAM" id="Phobius"/>
    </source>
</evidence>
<dbReference type="Proteomes" id="UP000005408">
    <property type="component" value="Unassembled WGS sequence"/>
</dbReference>
<dbReference type="GO" id="GO:0005576">
    <property type="term" value="C:extracellular region"/>
    <property type="evidence" value="ECO:0007669"/>
    <property type="project" value="UniProtKB-SubCell"/>
</dbReference>
<proteinExistence type="predicted"/>
<accession>A0A8W8NT35</accession>
<dbReference type="SUPFAM" id="SSF49842">
    <property type="entry name" value="TNF-like"/>
    <property type="match status" value="1"/>
</dbReference>
<keyword evidence="4" id="KW-0472">Membrane</keyword>
<dbReference type="InterPro" id="IPR001073">
    <property type="entry name" value="C1q_dom"/>
</dbReference>
<feature type="domain" description="C1q" evidence="5">
    <location>
        <begin position="97"/>
        <end position="227"/>
    </location>
</feature>
<dbReference type="InterPro" id="IPR008983">
    <property type="entry name" value="Tumour_necrosis_fac-like_dom"/>
</dbReference>
<comment type="subcellular location">
    <subcellularLocation>
        <location evidence="1">Secreted</location>
    </subcellularLocation>
</comment>
<evidence type="ECO:0000256" key="3">
    <source>
        <dbReference type="ARBA" id="ARBA00022729"/>
    </source>
</evidence>
<keyword evidence="4" id="KW-0812">Transmembrane</keyword>
<dbReference type="PROSITE" id="PS50871">
    <property type="entry name" value="C1Q"/>
    <property type="match status" value="1"/>
</dbReference>
<evidence type="ECO:0000313" key="6">
    <source>
        <dbReference type="EnsemblMetazoa" id="G7984.1:cds"/>
    </source>
</evidence>
<keyword evidence="4" id="KW-1133">Transmembrane helix</keyword>
<evidence type="ECO:0000313" key="7">
    <source>
        <dbReference type="Proteomes" id="UP000005408"/>
    </source>
</evidence>
<evidence type="ECO:0000256" key="1">
    <source>
        <dbReference type="ARBA" id="ARBA00004613"/>
    </source>
</evidence>
<evidence type="ECO:0000259" key="5">
    <source>
        <dbReference type="PROSITE" id="PS50871"/>
    </source>
</evidence>
<keyword evidence="7" id="KW-1185">Reference proteome</keyword>
<dbReference type="InterPro" id="IPR050822">
    <property type="entry name" value="Cerebellin_Synaptic_Org"/>
</dbReference>
<keyword evidence="3" id="KW-0732">Signal</keyword>
<keyword evidence="2" id="KW-0964">Secreted</keyword>
<dbReference type="EnsemblMetazoa" id="G7984.1">
    <property type="protein sequence ID" value="G7984.1:cds"/>
    <property type="gene ID" value="G7984"/>
</dbReference>
<feature type="transmembrane region" description="Helical" evidence="4">
    <location>
        <begin position="39"/>
        <end position="59"/>
    </location>
</feature>